<dbReference type="EMBL" id="PGOL01002984">
    <property type="protein sequence ID" value="PKI43769.1"/>
    <property type="molecule type" value="Genomic_DNA"/>
</dbReference>
<protein>
    <recommendedName>
        <fullName evidence="3">Reverse transcriptase domain-containing protein</fullName>
    </recommendedName>
</protein>
<evidence type="ECO:0000313" key="2">
    <source>
        <dbReference type="Proteomes" id="UP000233551"/>
    </source>
</evidence>
<reference evidence="1 2" key="1">
    <citation type="submission" date="2017-11" db="EMBL/GenBank/DDBJ databases">
        <title>De-novo sequencing of pomegranate (Punica granatum L.) genome.</title>
        <authorList>
            <person name="Akparov Z."/>
            <person name="Amiraslanov A."/>
            <person name="Hajiyeva S."/>
            <person name="Abbasov M."/>
            <person name="Kaur K."/>
            <person name="Hamwieh A."/>
            <person name="Solovyev V."/>
            <person name="Salamov A."/>
            <person name="Braich B."/>
            <person name="Kosarev P."/>
            <person name="Mahmoud A."/>
            <person name="Hajiyev E."/>
            <person name="Babayeva S."/>
            <person name="Izzatullayeva V."/>
            <person name="Mammadov A."/>
            <person name="Mammadov A."/>
            <person name="Sharifova S."/>
            <person name="Ojaghi J."/>
            <person name="Eynullazada K."/>
            <person name="Bayramov B."/>
            <person name="Abdulazimova A."/>
            <person name="Shahmuradov I."/>
        </authorList>
    </citation>
    <scope>NUCLEOTIDE SEQUENCE [LARGE SCALE GENOMIC DNA]</scope>
    <source>
        <strain evidence="2">cv. AG2017</strain>
        <tissue evidence="1">Leaf</tissue>
    </source>
</reference>
<dbReference type="AlphaFoldDB" id="A0A2I0IID3"/>
<dbReference type="PANTHER" id="PTHR24559:SF457">
    <property type="entry name" value="RNA-DIRECTED DNA POLYMERASE HOMOLOG"/>
    <property type="match status" value="1"/>
</dbReference>
<dbReference type="SUPFAM" id="SSF56672">
    <property type="entry name" value="DNA/RNA polymerases"/>
    <property type="match status" value="1"/>
</dbReference>
<comment type="caution">
    <text evidence="1">The sequence shown here is derived from an EMBL/GenBank/DDBJ whole genome shotgun (WGS) entry which is preliminary data.</text>
</comment>
<dbReference type="InterPro" id="IPR043502">
    <property type="entry name" value="DNA/RNA_pol_sf"/>
</dbReference>
<organism evidence="1 2">
    <name type="scientific">Punica granatum</name>
    <name type="common">Pomegranate</name>
    <dbReference type="NCBI Taxonomy" id="22663"/>
    <lineage>
        <taxon>Eukaryota</taxon>
        <taxon>Viridiplantae</taxon>
        <taxon>Streptophyta</taxon>
        <taxon>Embryophyta</taxon>
        <taxon>Tracheophyta</taxon>
        <taxon>Spermatophyta</taxon>
        <taxon>Magnoliopsida</taxon>
        <taxon>eudicotyledons</taxon>
        <taxon>Gunneridae</taxon>
        <taxon>Pentapetalae</taxon>
        <taxon>rosids</taxon>
        <taxon>malvids</taxon>
        <taxon>Myrtales</taxon>
        <taxon>Lythraceae</taxon>
        <taxon>Punica</taxon>
    </lineage>
</organism>
<evidence type="ECO:0008006" key="3">
    <source>
        <dbReference type="Google" id="ProtNLM"/>
    </source>
</evidence>
<keyword evidence="2" id="KW-1185">Reference proteome</keyword>
<dbReference type="InterPro" id="IPR053134">
    <property type="entry name" value="RNA-dir_DNA_polymerase"/>
</dbReference>
<dbReference type="PANTHER" id="PTHR24559">
    <property type="entry name" value="TRANSPOSON TY3-I GAG-POL POLYPROTEIN"/>
    <property type="match status" value="1"/>
</dbReference>
<dbReference type="Proteomes" id="UP000233551">
    <property type="component" value="Unassembled WGS sequence"/>
</dbReference>
<accession>A0A2I0IID3</accession>
<proteinExistence type="predicted"/>
<sequence length="408" mass="46459">MPGLDPSIVKHFLPLDTERFPPKRQHLRRQRAGLLLRIKEEIIKQINAGFLEVCNYSEWVANIVPVEKKDGRVRVCVDYRDLNKASPKDNFPLPHIDVLRLRQYTLYHTIRLLSKADPLKYLLDSPSSMKNISKWRYALATLASMVSITKENLIEPLEIEIAKGPAHCDPIEATDEQPWTSCPSLPLFGLRVQDLVSIFIAFRTSHLGLRVHIYCFSDSASRTSCPSLLLFGLRVQDFVSIFTVFRTPRPGLRVRLLLHFGLRVHIYCFSDFASRTSCPSLLLFGLRVQDFVSIFTVFRTPRPGLRVRLLLHFGLHQAIARIKRGASHSLWLHPLFEHATKEGQVVSTQFRSIGSRGGKIVIFLFIAFFKKNIITVPGSPGSSNRLPGIWPAAQNRKSRIPRFPPQIG</sequence>
<evidence type="ECO:0000313" key="1">
    <source>
        <dbReference type="EMBL" id="PKI43769.1"/>
    </source>
</evidence>
<name>A0A2I0IID3_PUNGR</name>
<dbReference type="Gene3D" id="3.10.10.10">
    <property type="entry name" value="HIV Type 1 Reverse Transcriptase, subunit A, domain 1"/>
    <property type="match status" value="1"/>
</dbReference>
<gene>
    <name evidence="1" type="ORF">CRG98_035840</name>
</gene>